<dbReference type="AlphaFoldDB" id="A0A9W8I381"/>
<dbReference type="GO" id="GO:0043022">
    <property type="term" value="F:ribosome binding"/>
    <property type="evidence" value="ECO:0007669"/>
    <property type="project" value="InterPro"/>
</dbReference>
<dbReference type="GO" id="GO:0006446">
    <property type="term" value="P:regulation of translational initiation"/>
    <property type="evidence" value="ECO:0007669"/>
    <property type="project" value="InterPro"/>
</dbReference>
<dbReference type="EMBL" id="JANBUW010001533">
    <property type="protein sequence ID" value="KAJ2843079.1"/>
    <property type="molecule type" value="Genomic_DNA"/>
</dbReference>
<name>A0A9W8I381_9FUNG</name>
<evidence type="ECO:0000313" key="2">
    <source>
        <dbReference type="EMBL" id="KAJ2843079.1"/>
    </source>
</evidence>
<proteinExistence type="predicted"/>
<dbReference type="PANTHER" id="PTHR13022">
    <property type="entry name" value="EUKARYOTIC TRANSLATION INITIATION FACTOR 3 SUBUNIT 11"/>
    <property type="match status" value="1"/>
</dbReference>
<dbReference type="InterPro" id="IPR009374">
    <property type="entry name" value="eIF3k"/>
</dbReference>
<dbReference type="GO" id="GO:0005852">
    <property type="term" value="C:eukaryotic translation initiation factor 3 complex"/>
    <property type="evidence" value="ECO:0007669"/>
    <property type="project" value="InterPro"/>
</dbReference>
<organism evidence="2 3">
    <name type="scientific">Coemansia brasiliensis</name>
    <dbReference type="NCBI Taxonomy" id="2650707"/>
    <lineage>
        <taxon>Eukaryota</taxon>
        <taxon>Fungi</taxon>
        <taxon>Fungi incertae sedis</taxon>
        <taxon>Zoopagomycota</taxon>
        <taxon>Kickxellomycotina</taxon>
        <taxon>Kickxellomycetes</taxon>
        <taxon>Kickxellales</taxon>
        <taxon>Kickxellaceae</taxon>
        <taxon>Coemansia</taxon>
    </lineage>
</organism>
<accession>A0A9W8I381</accession>
<dbReference type="InterPro" id="IPR033464">
    <property type="entry name" value="CSN8_PSD8_EIF3K"/>
</dbReference>
<evidence type="ECO:0000313" key="3">
    <source>
        <dbReference type="Proteomes" id="UP001139887"/>
    </source>
</evidence>
<gene>
    <name evidence="2" type="ORF">IWW36_005676</name>
</gene>
<dbReference type="GO" id="GO:0003743">
    <property type="term" value="F:translation initiation factor activity"/>
    <property type="evidence" value="ECO:0007669"/>
    <property type="project" value="InterPro"/>
</dbReference>
<dbReference type="InterPro" id="IPR016024">
    <property type="entry name" value="ARM-type_fold"/>
</dbReference>
<feature type="non-terminal residue" evidence="2">
    <location>
        <position position="142"/>
    </location>
</feature>
<dbReference type="Proteomes" id="UP001139887">
    <property type="component" value="Unassembled WGS sequence"/>
</dbReference>
<dbReference type="OrthoDB" id="337745at2759"/>
<evidence type="ECO:0000259" key="1">
    <source>
        <dbReference type="Pfam" id="PF10075"/>
    </source>
</evidence>
<reference evidence="2" key="1">
    <citation type="submission" date="2022-07" db="EMBL/GenBank/DDBJ databases">
        <title>Phylogenomic reconstructions and comparative analyses of Kickxellomycotina fungi.</title>
        <authorList>
            <person name="Reynolds N.K."/>
            <person name="Stajich J.E."/>
            <person name="Barry K."/>
            <person name="Grigoriev I.V."/>
            <person name="Crous P."/>
            <person name="Smith M.E."/>
        </authorList>
    </citation>
    <scope>NUCLEOTIDE SEQUENCE</scope>
    <source>
        <strain evidence="2">NRRL 1566</strain>
    </source>
</reference>
<dbReference type="Pfam" id="PF10075">
    <property type="entry name" value="CSN8_PSD8_EIF3K"/>
    <property type="match status" value="1"/>
</dbReference>
<feature type="domain" description="CSN8/PSMD8/EIF3K" evidence="1">
    <location>
        <begin position="71"/>
        <end position="131"/>
    </location>
</feature>
<dbReference type="Gene3D" id="1.25.40.250">
    <property type="entry name" value="ARM repeat, domain 1"/>
    <property type="match status" value="1"/>
</dbReference>
<dbReference type="SUPFAM" id="SSF48371">
    <property type="entry name" value="ARM repeat"/>
    <property type="match status" value="1"/>
</dbReference>
<dbReference type="InterPro" id="IPR016020">
    <property type="entry name" value="Transl_init_fac_sub12_N_euk"/>
</dbReference>
<dbReference type="PANTHER" id="PTHR13022:SF0">
    <property type="entry name" value="EUKARYOTIC TRANSLATION INITIATION FACTOR 3 SUBUNIT K"/>
    <property type="match status" value="1"/>
</dbReference>
<keyword evidence="3" id="KW-1185">Reference proteome</keyword>
<protein>
    <recommendedName>
        <fullName evidence="1">CSN8/PSMD8/EIF3K domain-containing protein</fullName>
    </recommendedName>
</protein>
<comment type="caution">
    <text evidence="2">The sequence shown here is derived from an EMBL/GenBank/DDBJ whole genome shotgun (WGS) entry which is preliminary data.</text>
</comment>
<sequence length="142" mass="16219">MAVSTFARPVSRPEEIDILLKGVERYNPDKIGLLEDYLAHQCANPDPATNHDVMANLALLKMYQFNPTMLDLDVIRRILAKALISTSQGDFNLCLYLLTDDICQDPSISKLLTLRDYLERAQFDGFWKEMYGEDDEEEESAV</sequence>